<dbReference type="InterPro" id="IPR007751">
    <property type="entry name" value="DUF676_lipase-like"/>
</dbReference>
<reference evidence="5" key="2">
    <citation type="submission" date="2025-09" db="UniProtKB">
        <authorList>
            <consortium name="Ensembl"/>
        </authorList>
    </citation>
    <scope>IDENTIFICATION</scope>
</reference>
<dbReference type="InterPro" id="IPR029058">
    <property type="entry name" value="AB_hydrolase_fold"/>
</dbReference>
<sequence length="1294" mass="141366">MQTTCTRTLRLHFCPRRGLHHHRPVLFDYFHLCAVSLTVHAALVALHQPLLSFSRQGKSWLGRSGAVVAGIADGEIPSIENVFFGSAYSRGSEISKASVLHARQLHRALSITLLDAYHGLQHYWIQLAQDEPSVAVDSKVLSQVQALYGYLSSHRQASGPQGLRNKDKCKVNSVLDDICTRLEAMSQSEELLEQISTDLAQLCSLLLTLWAAFLERVTLCPFVTTHLTQQHHTARVRRFAEAFFIIEHPRSTAVTYDENQSMEHAGAAAVVRGSRYLACLPPLGLECPELDGDASSLPIIFEDRYLEDSPQNIGTDNVLAGNGVKGRTVDCFSGKLPVQLCRESSRQTEDRACYKAGLAYERCSSDHPMKITSGRLGLSSPSKCGGEPAGSKDSVTLTGFRAMPGGNGRAGMDVFSEVPPPHFKRGFRERCATLPTSVCLAKPDLLQLKKRLSAVGSTNVEQVRVQYGRGEEEKGSLGADSAGSSEASSQGNPFNVHHYGSRLDVSVSPALLRSMFTHGFGSTKCIRMTNNCKAMSEVNLSNLIASQVMSPTTQDKVTCGAAVLQRLGGPQRALKNSTGIDLYHGIPGWRFQVGEAVTLPNLDPVPEPWSPDSRRDAIRPYFDQNRESLPVSPSHIFSPDSGVESETGPLVPHQAPSSMGVSLQQSAADGVENMSFLSSNGMPSSLTSISSLPSDDGSLLGTTTVSPQTTIMSASAFGRGTRLKAFVSEMVLNRRDAQESCNRAPFLTLCPRCRCSLANGELSNGLKISGNGHRSWEELQLSDDVQESNTIRFPDVRQLGHEVTVCSANTEVRIPTWQCQACDMVLKSEQNVIGFLPWHSEEEVSPFFTEESADAILGSSENSDSDGDHLDMIQNGFHEESVGEFLLEVDNEGDLSDQATRPTSLRLAPYGVGCTPTCLAFSAARGPSPTNTVASKSLFGAAGASSSVPITSQPMSSTSKDQSSPKGQVQGEDEDTQSVSFVAARAELLQQSAVQGVLFSKFPFLASSTPYFLPTEADSPDDDSEGIHLVVCVHGLDGNSADLRLVKTFIELGLPKAKIDFLMSERNQGDTFADFETMTDRLLEEIVQYVQIYNLSLSKISFIGHSLGNLIVRSVLTRPRFKRYLSHLHTFLSLSGPHLGTLYNTSTLVNTGLWLMQKWKKSSSLLQLTCRDHTDPRQTFLYKLSMKPGLEHFKNVVLIGSMQDRYVPYHSARIEMCRAALRDKYMGRVYGEMQMNLLEPVVASARCKVTRYDVAHALPSTANSLIGRAAHIAVLDSEIFLEKFLLVAGLDYFK</sequence>
<keyword evidence="3" id="KW-0812">Transmembrane</keyword>
<dbReference type="InterPro" id="IPR044294">
    <property type="entry name" value="Lipase-like"/>
</dbReference>
<proteinExistence type="inferred from homology"/>
<feature type="region of interest" description="Disordered" evidence="2">
    <location>
        <begin position="466"/>
        <end position="493"/>
    </location>
</feature>
<dbReference type="SUPFAM" id="SSF53474">
    <property type="entry name" value="alpha/beta-Hydrolases"/>
    <property type="match status" value="1"/>
</dbReference>
<dbReference type="PANTHER" id="PTHR12482">
    <property type="entry name" value="LIPASE ROG1-RELATED-RELATED"/>
    <property type="match status" value="1"/>
</dbReference>
<evidence type="ECO:0000259" key="4">
    <source>
        <dbReference type="Pfam" id="PF05057"/>
    </source>
</evidence>
<dbReference type="Proteomes" id="UP000694388">
    <property type="component" value="Unplaced"/>
</dbReference>
<feature type="transmembrane region" description="Helical" evidence="3">
    <location>
        <begin position="26"/>
        <end position="46"/>
    </location>
</feature>
<dbReference type="Ensembl" id="ENSEBUT00000017001.1">
    <property type="protein sequence ID" value="ENSEBUP00000016425.1"/>
    <property type="gene ID" value="ENSEBUG00000010300.1"/>
</dbReference>
<dbReference type="OMA" id="MSERNQX"/>
<feature type="domain" description="DUF676" evidence="4">
    <location>
        <begin position="1024"/>
        <end position="1218"/>
    </location>
</feature>
<dbReference type="FunFam" id="3.40.50.1820:FF:000004">
    <property type="entry name" value="Protein FAM135A isoform a"/>
    <property type="match status" value="1"/>
</dbReference>
<name>A0A8C4QLL4_EPTBU</name>
<dbReference type="Gene3D" id="3.40.50.1820">
    <property type="entry name" value="alpha/beta hydrolase"/>
    <property type="match status" value="1"/>
</dbReference>
<evidence type="ECO:0000313" key="5">
    <source>
        <dbReference type="Ensembl" id="ENSEBUP00000016425.1"/>
    </source>
</evidence>
<evidence type="ECO:0000256" key="1">
    <source>
        <dbReference type="ARBA" id="ARBA00007949"/>
    </source>
</evidence>
<dbReference type="GeneTree" id="ENSGT00940000156079"/>
<accession>A0A8C4QLL4</accession>
<dbReference type="Pfam" id="PF05057">
    <property type="entry name" value="DUF676"/>
    <property type="match status" value="1"/>
</dbReference>
<dbReference type="Pfam" id="PF12394">
    <property type="entry name" value="DUF3657"/>
    <property type="match status" value="1"/>
</dbReference>
<organism evidence="5 6">
    <name type="scientific">Eptatretus burgeri</name>
    <name type="common">Inshore hagfish</name>
    <dbReference type="NCBI Taxonomy" id="7764"/>
    <lineage>
        <taxon>Eukaryota</taxon>
        <taxon>Metazoa</taxon>
        <taxon>Chordata</taxon>
        <taxon>Craniata</taxon>
        <taxon>Vertebrata</taxon>
        <taxon>Cyclostomata</taxon>
        <taxon>Myxini</taxon>
        <taxon>Myxiniformes</taxon>
        <taxon>Myxinidae</taxon>
        <taxon>Eptatretinae</taxon>
        <taxon>Eptatretus</taxon>
    </lineage>
</organism>
<dbReference type="InterPro" id="IPR022122">
    <property type="entry name" value="DUF3657"/>
</dbReference>
<feature type="compositionally biased region" description="Polar residues" evidence="2">
    <location>
        <begin position="945"/>
        <end position="967"/>
    </location>
</feature>
<feature type="compositionally biased region" description="Low complexity" evidence="2">
    <location>
        <begin position="476"/>
        <end position="489"/>
    </location>
</feature>
<evidence type="ECO:0000256" key="2">
    <source>
        <dbReference type="SAM" id="MobiDB-lite"/>
    </source>
</evidence>
<reference evidence="5" key="1">
    <citation type="submission" date="2025-08" db="UniProtKB">
        <authorList>
            <consortium name="Ensembl"/>
        </authorList>
    </citation>
    <scope>IDENTIFICATION</scope>
</reference>
<evidence type="ECO:0000256" key="3">
    <source>
        <dbReference type="SAM" id="Phobius"/>
    </source>
</evidence>
<evidence type="ECO:0000313" key="6">
    <source>
        <dbReference type="Proteomes" id="UP000694388"/>
    </source>
</evidence>
<dbReference type="PANTHER" id="PTHR12482:SF5">
    <property type="entry name" value="DUF676 DOMAIN-CONTAINING PROTEIN"/>
    <property type="match status" value="1"/>
</dbReference>
<comment type="similarity">
    <text evidence="1">Belongs to the FAM135 family.</text>
</comment>
<protein>
    <recommendedName>
        <fullName evidence="4">DUF676 domain-containing protein</fullName>
    </recommendedName>
</protein>
<feature type="region of interest" description="Disordered" evidence="2">
    <location>
        <begin position="374"/>
        <end position="396"/>
    </location>
</feature>
<keyword evidence="3" id="KW-0472">Membrane</keyword>
<keyword evidence="3" id="KW-1133">Transmembrane helix</keyword>
<keyword evidence="6" id="KW-1185">Reference proteome</keyword>
<feature type="region of interest" description="Disordered" evidence="2">
    <location>
        <begin position="945"/>
        <end position="976"/>
    </location>
</feature>